<dbReference type="Proteomes" id="UP001529491">
    <property type="component" value="Chromosome"/>
</dbReference>
<dbReference type="InterPro" id="IPR005331">
    <property type="entry name" value="Sulfotransferase"/>
</dbReference>
<sequence>MVGYRGSNKGNSKFYNHMSASDIKHNLSLEMWNEYFKFTVVRNPFDKMVSAFYHFEKSGNKDKYLNDGCDDISRFRNWVRPGDKVIDCSAYLIDGDIALDYFIRYENLKGDIEQVCKKLGLKYDIKDLPKLKAES</sequence>
<name>A0ABZ0K318_9GAMM</name>
<dbReference type="InterPro" id="IPR027417">
    <property type="entry name" value="P-loop_NTPase"/>
</dbReference>
<keyword evidence="2" id="KW-1185">Reference proteome</keyword>
<dbReference type="Gene3D" id="3.40.50.300">
    <property type="entry name" value="P-loop containing nucleotide triphosphate hydrolases"/>
    <property type="match status" value="1"/>
</dbReference>
<protein>
    <submittedName>
        <fullName evidence="1">Sulfotransferase family 2 domain-containing protein</fullName>
    </submittedName>
</protein>
<proteinExistence type="predicted"/>
<evidence type="ECO:0000313" key="2">
    <source>
        <dbReference type="Proteomes" id="UP001529491"/>
    </source>
</evidence>
<dbReference type="Pfam" id="PF03567">
    <property type="entry name" value="Sulfotransfer_2"/>
    <property type="match status" value="1"/>
</dbReference>
<evidence type="ECO:0000313" key="1">
    <source>
        <dbReference type="EMBL" id="WOT06968.1"/>
    </source>
</evidence>
<dbReference type="SUPFAM" id="SSF52540">
    <property type="entry name" value="P-loop containing nucleoside triphosphate hydrolases"/>
    <property type="match status" value="1"/>
</dbReference>
<accession>A0ABZ0K318</accession>
<dbReference type="EMBL" id="CP136522">
    <property type="protein sequence ID" value="WOT06968.1"/>
    <property type="molecule type" value="Genomic_DNA"/>
</dbReference>
<gene>
    <name evidence="1" type="ORF">RGE70_05735</name>
</gene>
<reference evidence="1 2" key="1">
    <citation type="submission" date="2023-10" db="EMBL/GenBank/DDBJ databases">
        <title>Complete genome sequence of Shewanella sp. DAU334.</title>
        <authorList>
            <person name="Lee Y.-S."/>
            <person name="Jeong H.-R."/>
            <person name="Hwang E.-J."/>
            <person name="Choi Y.-L."/>
            <person name="Kim G.-D."/>
        </authorList>
    </citation>
    <scope>NUCLEOTIDE SEQUENCE [LARGE SCALE GENOMIC DNA]</scope>
    <source>
        <strain evidence="1 2">DAU334</strain>
    </source>
</reference>
<dbReference type="RefSeq" id="WP_310472931.1">
    <property type="nucleotide sequence ID" value="NZ_CP136522.1"/>
</dbReference>
<organism evidence="1 2">
    <name type="scientific">Shewanella youngdeokensis</name>
    <dbReference type="NCBI Taxonomy" id="2999068"/>
    <lineage>
        <taxon>Bacteria</taxon>
        <taxon>Pseudomonadati</taxon>
        <taxon>Pseudomonadota</taxon>
        <taxon>Gammaproteobacteria</taxon>
        <taxon>Alteromonadales</taxon>
        <taxon>Shewanellaceae</taxon>
        <taxon>Shewanella</taxon>
    </lineage>
</organism>